<dbReference type="AlphaFoldDB" id="A0A2N7BQ20"/>
<evidence type="ECO:0000313" key="2">
    <source>
        <dbReference type="EMBL" id="PME61006.1"/>
    </source>
</evidence>
<dbReference type="RefSeq" id="WP_102269073.1">
    <property type="nucleotide sequence ID" value="NZ_MCSH01000169.1"/>
</dbReference>
<accession>A0A2N7BQ20</accession>
<comment type="caution">
    <text evidence="2">The sequence shown here is derived from an EMBL/GenBank/DDBJ whole genome shotgun (WGS) entry which is preliminary data.</text>
</comment>
<keyword evidence="1" id="KW-1133">Transmembrane helix</keyword>
<name>A0A2N7BQ20_9VIBR</name>
<dbReference type="EMBL" id="MCSI01000138">
    <property type="protein sequence ID" value="PME61006.1"/>
    <property type="molecule type" value="Genomic_DNA"/>
</dbReference>
<organism evidence="2 3">
    <name type="scientific">Vibrio lentus</name>
    <dbReference type="NCBI Taxonomy" id="136468"/>
    <lineage>
        <taxon>Bacteria</taxon>
        <taxon>Pseudomonadati</taxon>
        <taxon>Pseudomonadota</taxon>
        <taxon>Gammaproteobacteria</taxon>
        <taxon>Vibrionales</taxon>
        <taxon>Vibrionaceae</taxon>
        <taxon>Vibrio</taxon>
    </lineage>
</organism>
<protein>
    <submittedName>
        <fullName evidence="2">Uncharacterized protein</fullName>
    </submittedName>
</protein>
<gene>
    <name evidence="2" type="ORF">BCV30_12305</name>
</gene>
<keyword evidence="1" id="KW-0472">Membrane</keyword>
<reference evidence="3" key="1">
    <citation type="submission" date="2016-07" db="EMBL/GenBank/DDBJ databases">
        <title>Nontailed viruses are major unrecognized killers of bacteria in the ocean.</title>
        <authorList>
            <person name="Kauffman K."/>
            <person name="Hussain F."/>
            <person name="Yang J."/>
            <person name="Arevalo P."/>
            <person name="Brown J."/>
            <person name="Cutler M."/>
            <person name="Kelly L."/>
            <person name="Polz M.F."/>
        </authorList>
    </citation>
    <scope>NUCLEOTIDE SEQUENCE [LARGE SCALE GENOMIC DNA]</scope>
    <source>
        <strain evidence="3">10N.286.55.C1</strain>
    </source>
</reference>
<feature type="transmembrane region" description="Helical" evidence="1">
    <location>
        <begin position="79"/>
        <end position="98"/>
    </location>
</feature>
<keyword evidence="1" id="KW-0812">Transmembrane</keyword>
<evidence type="ECO:0000313" key="3">
    <source>
        <dbReference type="Proteomes" id="UP000235778"/>
    </source>
</evidence>
<dbReference type="Proteomes" id="UP000235778">
    <property type="component" value="Unassembled WGS sequence"/>
</dbReference>
<sequence>MKKSEKVLGIAFFWFLTLVLNFKGLLILSLLSYFSFWILLVREKYFLEFKKSCIFALVSVPIVYSSIILDGYFQLEGNLRIIVSLPIITIGGFVFSNIKRSLSPAN</sequence>
<evidence type="ECO:0000256" key="1">
    <source>
        <dbReference type="SAM" id="Phobius"/>
    </source>
</evidence>
<feature type="transmembrane region" description="Helical" evidence="1">
    <location>
        <begin position="53"/>
        <end position="73"/>
    </location>
</feature>
<proteinExistence type="predicted"/>
<feature type="transmembrane region" description="Helical" evidence="1">
    <location>
        <begin position="12"/>
        <end position="41"/>
    </location>
</feature>